<evidence type="ECO:0000256" key="7">
    <source>
        <dbReference type="ARBA" id="ARBA00022845"/>
    </source>
</evidence>
<keyword evidence="12" id="KW-0496">Mitochondrion</keyword>
<evidence type="ECO:0000256" key="3">
    <source>
        <dbReference type="ARBA" id="ARBA00022490"/>
    </source>
</evidence>
<dbReference type="Proteomes" id="UP000233556">
    <property type="component" value="Unassembled WGS sequence"/>
</dbReference>
<dbReference type="GO" id="GO:0000049">
    <property type="term" value="F:tRNA binding"/>
    <property type="evidence" value="ECO:0007669"/>
    <property type="project" value="UniProtKB-KW"/>
</dbReference>
<reference evidence="21" key="2">
    <citation type="submission" date="2017-12" db="EMBL/GenBank/DDBJ databases">
        <title>Genome sequence of the Bar-tailed Godwit (Limosa lapponica baueri).</title>
        <authorList>
            <person name="Lima N.C.B."/>
            <person name="Parody-Merino A.M."/>
            <person name="Battley P.F."/>
            <person name="Fidler A.E."/>
            <person name="Prosdocimi F."/>
        </authorList>
    </citation>
    <scope>NUCLEOTIDE SEQUENCE [LARGE SCALE GENOMIC DNA]</scope>
</reference>
<dbReference type="Pfam" id="PF10037">
    <property type="entry name" value="MRP-S27"/>
    <property type="match status" value="1"/>
</dbReference>
<reference evidence="21" key="1">
    <citation type="submission" date="2017-11" db="EMBL/GenBank/DDBJ databases">
        <authorList>
            <person name="Lima N.C."/>
            <person name="Parody-Merino A.M."/>
            <person name="Battley P.F."/>
            <person name="Fidler A.E."/>
            <person name="Prosdocimi F."/>
        </authorList>
    </citation>
    <scope>NUCLEOTIDE SEQUENCE [LARGE SCALE GENOMIC DNA]</scope>
</reference>
<evidence type="ECO:0000256" key="12">
    <source>
        <dbReference type="ARBA" id="ARBA00023128"/>
    </source>
</evidence>
<dbReference type="AlphaFoldDB" id="A0A2I0UCB5"/>
<evidence type="ECO:0000256" key="11">
    <source>
        <dbReference type="ARBA" id="ARBA00023054"/>
    </source>
</evidence>
<evidence type="ECO:0000256" key="8">
    <source>
        <dbReference type="ARBA" id="ARBA00022884"/>
    </source>
</evidence>
<dbReference type="InterPro" id="IPR002885">
    <property type="entry name" value="PPR_rpt"/>
</dbReference>
<evidence type="ECO:0000256" key="6">
    <source>
        <dbReference type="ARBA" id="ARBA00022737"/>
    </source>
</evidence>
<dbReference type="GO" id="GO:0005743">
    <property type="term" value="C:mitochondrial inner membrane"/>
    <property type="evidence" value="ECO:0007669"/>
    <property type="project" value="UniProtKB-ARBA"/>
</dbReference>
<dbReference type="PROSITE" id="PS51375">
    <property type="entry name" value="PPR"/>
    <property type="match status" value="1"/>
</dbReference>
<evidence type="ECO:0000256" key="14">
    <source>
        <dbReference type="ARBA" id="ARBA00061536"/>
    </source>
</evidence>
<keyword evidence="6" id="KW-0677">Repeat</keyword>
<dbReference type="GO" id="GO:0019843">
    <property type="term" value="F:rRNA binding"/>
    <property type="evidence" value="ECO:0007669"/>
    <property type="project" value="UniProtKB-KW"/>
</dbReference>
<gene>
    <name evidence="20" type="ORF">llap_5981</name>
</gene>
<keyword evidence="4" id="KW-0820">tRNA-binding</keyword>
<comment type="subcellular location">
    <subcellularLocation>
        <location evidence="2">Cytoplasm</location>
    </subcellularLocation>
    <subcellularLocation>
        <location evidence="1">Mitochondrion</location>
    </subcellularLocation>
</comment>
<accession>A0A2I0UCB5</accession>
<dbReference type="InterPro" id="IPR011990">
    <property type="entry name" value="TPR-like_helical_dom_sf"/>
</dbReference>
<feature type="repeat" description="PPR" evidence="18">
    <location>
        <begin position="133"/>
        <end position="168"/>
    </location>
</feature>
<dbReference type="FunFam" id="1.25.40.10:FF:000232">
    <property type="entry name" value="28S ribosomal protein S27, mitochondrial"/>
    <property type="match status" value="1"/>
</dbReference>
<dbReference type="InterPro" id="IPR019266">
    <property type="entry name" value="Ribosomal_mS27"/>
</dbReference>
<evidence type="ECO:0000256" key="1">
    <source>
        <dbReference type="ARBA" id="ARBA00004173"/>
    </source>
</evidence>
<dbReference type="PANTHER" id="PTHR21393">
    <property type="entry name" value="MITOCHONDRIAL 28S RIBOSOMAL PROTEIN S27"/>
    <property type="match status" value="1"/>
</dbReference>
<keyword evidence="3" id="KW-0963">Cytoplasm</keyword>
<evidence type="ECO:0000256" key="2">
    <source>
        <dbReference type="ARBA" id="ARBA00004496"/>
    </source>
</evidence>
<dbReference type="PANTHER" id="PTHR21393:SF0">
    <property type="entry name" value="SMALL RIBOSOMAL SUBUNIT PROTEIN MS27"/>
    <property type="match status" value="1"/>
</dbReference>
<keyword evidence="7" id="KW-0810">Translation regulation</keyword>
<dbReference type="Gene3D" id="1.25.40.10">
    <property type="entry name" value="Tetratricopeptide repeat domain"/>
    <property type="match status" value="1"/>
</dbReference>
<dbReference type="InterPro" id="IPR034913">
    <property type="entry name" value="mS27/PTCD2"/>
</dbReference>
<keyword evidence="11 19" id="KW-0175">Coiled coil</keyword>
<evidence type="ECO:0000256" key="13">
    <source>
        <dbReference type="ARBA" id="ARBA00023274"/>
    </source>
</evidence>
<evidence type="ECO:0000256" key="18">
    <source>
        <dbReference type="PROSITE-ProRule" id="PRU00708"/>
    </source>
</evidence>
<organism evidence="20 21">
    <name type="scientific">Limosa lapponica baueri</name>
    <dbReference type="NCBI Taxonomy" id="1758121"/>
    <lineage>
        <taxon>Eukaryota</taxon>
        <taxon>Metazoa</taxon>
        <taxon>Chordata</taxon>
        <taxon>Craniata</taxon>
        <taxon>Vertebrata</taxon>
        <taxon>Euteleostomi</taxon>
        <taxon>Archelosauria</taxon>
        <taxon>Archosauria</taxon>
        <taxon>Dinosauria</taxon>
        <taxon>Saurischia</taxon>
        <taxon>Theropoda</taxon>
        <taxon>Coelurosauria</taxon>
        <taxon>Aves</taxon>
        <taxon>Neognathae</taxon>
        <taxon>Neoaves</taxon>
        <taxon>Charadriiformes</taxon>
        <taxon>Scolopacidae</taxon>
        <taxon>Limosa</taxon>
    </lineage>
</organism>
<keyword evidence="21" id="KW-1185">Reference proteome</keyword>
<dbReference type="GO" id="GO:0005763">
    <property type="term" value="C:mitochondrial small ribosomal subunit"/>
    <property type="evidence" value="ECO:0007669"/>
    <property type="project" value="UniProtKB-ARBA"/>
</dbReference>
<evidence type="ECO:0000256" key="17">
    <source>
        <dbReference type="ARBA" id="ARBA00075386"/>
    </source>
</evidence>
<comment type="similarity">
    <text evidence="14">Belongs to the mitochondrion-specific ribosomal protein mS27 family.</text>
</comment>
<feature type="coiled-coil region" evidence="19">
    <location>
        <begin position="361"/>
        <end position="401"/>
    </location>
</feature>
<evidence type="ECO:0000256" key="10">
    <source>
        <dbReference type="ARBA" id="ARBA00022980"/>
    </source>
</evidence>
<keyword evidence="5" id="KW-0699">rRNA-binding</keyword>
<keyword evidence="10 20" id="KW-0689">Ribosomal protein</keyword>
<keyword evidence="8" id="KW-0694">RNA-binding</keyword>
<sequence>MLRRGVLWSGKALGASAGRRSLLSVAYVDSSKWEKRQKEERSLADLAHLMDRTYERKLPVSSLTIARFIDNISSREEVDQAEYYLYKFRHSPNCWYLRDWTIHSWIRQCLKYGAQDKALYTLKNKVQYGIFPDNFTFNILLDCFIKQKKYEDAMSVVTEIMLQESFDEFSTQLLSLYVLYQYLATKSEHTWEEERNLGASLVLTGLKQTNTVGFSSLLYGYAFLGKVELNKGLRAVYNLMPLMWTPGYLNRALQVMENVASLSGDSKICKEAIDALETILQSALEDKPGPESAEEVKKLEQNSQCAESEETEQSKVPKYYSQFKELYSKLHSLGKVESESLLTLTTQLVEEKLPACEVEDIAKHEQKLKEWEQEQALLIEREREMREKAKQEMEARKLAEASA</sequence>
<proteinExistence type="inferred from homology"/>
<evidence type="ECO:0000256" key="19">
    <source>
        <dbReference type="SAM" id="Coils"/>
    </source>
</evidence>
<dbReference type="NCBIfam" id="TIGR00756">
    <property type="entry name" value="PPR"/>
    <property type="match status" value="1"/>
</dbReference>
<evidence type="ECO:0000256" key="15">
    <source>
        <dbReference type="ARBA" id="ARBA00069223"/>
    </source>
</evidence>
<evidence type="ECO:0000256" key="9">
    <source>
        <dbReference type="ARBA" id="ARBA00022946"/>
    </source>
</evidence>
<keyword evidence="9" id="KW-0809">Transit peptide</keyword>
<dbReference type="OrthoDB" id="19830at2759"/>
<dbReference type="EMBL" id="KZ505877">
    <property type="protein sequence ID" value="PKU43706.1"/>
    <property type="molecule type" value="Genomic_DNA"/>
</dbReference>
<evidence type="ECO:0000256" key="4">
    <source>
        <dbReference type="ARBA" id="ARBA00022555"/>
    </source>
</evidence>
<keyword evidence="13" id="KW-0687">Ribonucleoprotein</keyword>
<evidence type="ECO:0000256" key="5">
    <source>
        <dbReference type="ARBA" id="ARBA00022730"/>
    </source>
</evidence>
<protein>
    <recommendedName>
        <fullName evidence="15">Small ribosomal subunit protein mS27</fullName>
    </recommendedName>
    <alternativeName>
        <fullName evidence="17">28S ribosomal protein S27, mitochondrial</fullName>
    </alternativeName>
    <alternativeName>
        <fullName evidence="16">Mitochondrial ribosomal protein S27</fullName>
    </alternativeName>
</protein>
<evidence type="ECO:0000313" key="21">
    <source>
        <dbReference type="Proteomes" id="UP000233556"/>
    </source>
</evidence>
<dbReference type="GO" id="GO:0006417">
    <property type="term" value="P:regulation of translation"/>
    <property type="evidence" value="ECO:0007669"/>
    <property type="project" value="UniProtKB-KW"/>
</dbReference>
<evidence type="ECO:0000313" key="20">
    <source>
        <dbReference type="EMBL" id="PKU43706.1"/>
    </source>
</evidence>
<evidence type="ECO:0000256" key="16">
    <source>
        <dbReference type="ARBA" id="ARBA00074987"/>
    </source>
</evidence>
<name>A0A2I0UCB5_LIMLA</name>